<proteinExistence type="predicted"/>
<reference evidence="2" key="1">
    <citation type="journal article" date="2008" name="ISME J.">
        <title>Genomic patterns of recombination, clonal divergence and environment in marine microbial populations.</title>
        <authorList>
            <person name="Konstantinidis K.T."/>
            <person name="Delong E.F."/>
        </authorList>
    </citation>
    <scope>NUCLEOTIDE SEQUENCE</scope>
</reference>
<dbReference type="AlphaFoldDB" id="B3T3L9"/>
<organism evidence="2">
    <name type="scientific">uncultured marine microorganism HF4000_ANIW133B20</name>
    <dbReference type="NCBI Taxonomy" id="455528"/>
    <lineage>
        <taxon>unclassified sequences</taxon>
        <taxon>environmental samples</taxon>
    </lineage>
</organism>
<gene>
    <name evidence="2" type="ORF">ALOHA_HF4000ANIW133B20ctg3g11</name>
</gene>
<evidence type="ECO:0000313" key="2">
    <source>
        <dbReference type="EMBL" id="ABZ07178.1"/>
    </source>
</evidence>
<feature type="region of interest" description="Disordered" evidence="1">
    <location>
        <begin position="29"/>
        <end position="51"/>
    </location>
</feature>
<accession>B3T3L9</accession>
<sequence>MLHGKPQHVTDCRLTNTATWLLYTYRPSPLEPRGLDPRQPLKKGMANLPYS</sequence>
<evidence type="ECO:0000256" key="1">
    <source>
        <dbReference type="SAM" id="MobiDB-lite"/>
    </source>
</evidence>
<protein>
    <submittedName>
        <fullName evidence="2">Uncharacterized protein</fullName>
    </submittedName>
</protein>
<name>B3T3L9_9ZZZZ</name>
<dbReference type="EMBL" id="EU016594">
    <property type="protein sequence ID" value="ABZ07178.1"/>
    <property type="molecule type" value="Genomic_DNA"/>
</dbReference>